<evidence type="ECO:0000313" key="1">
    <source>
        <dbReference type="EMBL" id="TKD02444.1"/>
    </source>
</evidence>
<dbReference type="AlphaFoldDB" id="A0A4U1J7B4"/>
<evidence type="ECO:0000313" key="2">
    <source>
        <dbReference type="Proteomes" id="UP000309215"/>
    </source>
</evidence>
<gene>
    <name evidence="1" type="ORF">E8A74_28530</name>
</gene>
<dbReference type="RefSeq" id="WP_136932250.1">
    <property type="nucleotide sequence ID" value="NZ_SSMQ01000034.1"/>
</dbReference>
<reference evidence="1 2" key="1">
    <citation type="submission" date="2019-04" db="EMBL/GenBank/DDBJ databases">
        <authorList>
            <person name="Li Y."/>
            <person name="Wang J."/>
        </authorList>
    </citation>
    <scope>NUCLEOTIDE SEQUENCE [LARGE SCALE GENOMIC DNA]</scope>
    <source>
        <strain evidence="1 2">DSM 14668</strain>
    </source>
</reference>
<dbReference type="Proteomes" id="UP000309215">
    <property type="component" value="Unassembled WGS sequence"/>
</dbReference>
<organism evidence="1 2">
    <name type="scientific">Polyangium fumosum</name>
    <dbReference type="NCBI Taxonomy" id="889272"/>
    <lineage>
        <taxon>Bacteria</taxon>
        <taxon>Pseudomonadati</taxon>
        <taxon>Myxococcota</taxon>
        <taxon>Polyangia</taxon>
        <taxon>Polyangiales</taxon>
        <taxon>Polyangiaceae</taxon>
        <taxon>Polyangium</taxon>
    </lineage>
</organism>
<comment type="caution">
    <text evidence="1">The sequence shown here is derived from an EMBL/GenBank/DDBJ whole genome shotgun (WGS) entry which is preliminary data.</text>
</comment>
<dbReference type="EMBL" id="SSMQ01000034">
    <property type="protein sequence ID" value="TKD02444.1"/>
    <property type="molecule type" value="Genomic_DNA"/>
</dbReference>
<accession>A0A4U1J7B4</accession>
<protein>
    <submittedName>
        <fullName evidence="1">Uncharacterized protein</fullName>
    </submittedName>
</protein>
<name>A0A4U1J7B4_9BACT</name>
<proteinExistence type="predicted"/>
<sequence length="137" mass="15085">MTNPSDLLDHISLHDSVVNSVVWDSSNGELRLRVELGNYNQVGYDASKDPEIIEGTLAFYGVSDLRYEPEEAFTIWNQQIDGEIVETTAESDGARGARLRILIVVIEYGSNRSTPYIFEFTTTGADWTPDPSPAGAG</sequence>
<keyword evidence="2" id="KW-1185">Reference proteome</keyword>